<dbReference type="AlphaFoldDB" id="A0A0E9RTM2"/>
<sequence length="26" mass="2943">MWICCQVIKNVDLFLRDKGCGSVVKS</sequence>
<reference evidence="1" key="2">
    <citation type="journal article" date="2015" name="Fish Shellfish Immunol.">
        <title>Early steps in the European eel (Anguilla anguilla)-Vibrio vulnificus interaction in the gills: Role of the RtxA13 toxin.</title>
        <authorList>
            <person name="Callol A."/>
            <person name="Pajuelo D."/>
            <person name="Ebbesson L."/>
            <person name="Teles M."/>
            <person name="MacKenzie S."/>
            <person name="Amaro C."/>
        </authorList>
    </citation>
    <scope>NUCLEOTIDE SEQUENCE</scope>
</reference>
<reference evidence="1" key="1">
    <citation type="submission" date="2014-11" db="EMBL/GenBank/DDBJ databases">
        <authorList>
            <person name="Amaro Gonzalez C."/>
        </authorList>
    </citation>
    <scope>NUCLEOTIDE SEQUENCE</scope>
</reference>
<evidence type="ECO:0000313" key="1">
    <source>
        <dbReference type="EMBL" id="JAH31623.1"/>
    </source>
</evidence>
<name>A0A0E9RTM2_ANGAN</name>
<dbReference type="EMBL" id="GBXM01076954">
    <property type="protein sequence ID" value="JAH31623.1"/>
    <property type="molecule type" value="Transcribed_RNA"/>
</dbReference>
<proteinExistence type="predicted"/>
<accession>A0A0E9RTM2</accession>
<organism evidence="1">
    <name type="scientific">Anguilla anguilla</name>
    <name type="common">European freshwater eel</name>
    <name type="synonym">Muraena anguilla</name>
    <dbReference type="NCBI Taxonomy" id="7936"/>
    <lineage>
        <taxon>Eukaryota</taxon>
        <taxon>Metazoa</taxon>
        <taxon>Chordata</taxon>
        <taxon>Craniata</taxon>
        <taxon>Vertebrata</taxon>
        <taxon>Euteleostomi</taxon>
        <taxon>Actinopterygii</taxon>
        <taxon>Neopterygii</taxon>
        <taxon>Teleostei</taxon>
        <taxon>Anguilliformes</taxon>
        <taxon>Anguillidae</taxon>
        <taxon>Anguilla</taxon>
    </lineage>
</organism>
<protein>
    <submittedName>
        <fullName evidence="1">Uncharacterized protein</fullName>
    </submittedName>
</protein>